<dbReference type="Gene3D" id="3.20.20.80">
    <property type="entry name" value="Glycosidases"/>
    <property type="match status" value="2"/>
</dbReference>
<dbReference type="InterPro" id="IPR056490">
    <property type="entry name" value="Rcc01698_C"/>
</dbReference>
<name>A0A1H8I4R2_9RHOB</name>
<evidence type="ECO:0000259" key="2">
    <source>
        <dbReference type="Pfam" id="PF13550"/>
    </source>
</evidence>
<dbReference type="RefSeq" id="WP_091845711.1">
    <property type="nucleotide sequence ID" value="NZ_FOCM01000005.1"/>
</dbReference>
<dbReference type="Pfam" id="PF13547">
    <property type="entry name" value="GTA_TIM"/>
    <property type="match status" value="1"/>
</dbReference>
<reference evidence="5" key="1">
    <citation type="submission" date="2016-10" db="EMBL/GenBank/DDBJ databases">
        <authorList>
            <person name="Varghese N."/>
            <person name="Submissions S."/>
        </authorList>
    </citation>
    <scope>NUCLEOTIDE SEQUENCE [LARGE SCALE GENOMIC DNA]</scope>
    <source>
        <strain evidence="5">DSM 26893</strain>
    </source>
</reference>
<evidence type="ECO:0000313" key="4">
    <source>
        <dbReference type="EMBL" id="SEN63115.1"/>
    </source>
</evidence>
<evidence type="ECO:0000313" key="5">
    <source>
        <dbReference type="Proteomes" id="UP000199372"/>
    </source>
</evidence>
<evidence type="ECO:0000259" key="3">
    <source>
        <dbReference type="Pfam" id="PF23666"/>
    </source>
</evidence>
<dbReference type="InterPro" id="IPR025195">
    <property type="entry name" value="GTA_TIM_dom"/>
</dbReference>
<accession>A0A1H8I4R2</accession>
<dbReference type="InterPro" id="IPR032876">
    <property type="entry name" value="J_dom"/>
</dbReference>
<dbReference type="CDD" id="cd19607">
    <property type="entry name" value="GTA_TIM-barrel-like"/>
    <property type="match status" value="1"/>
</dbReference>
<dbReference type="Proteomes" id="UP000199372">
    <property type="component" value="Unassembled WGS sequence"/>
</dbReference>
<dbReference type="OrthoDB" id="8445115at2"/>
<organism evidence="4 5">
    <name type="scientific">Palleronia pelagia</name>
    <dbReference type="NCBI Taxonomy" id="387096"/>
    <lineage>
        <taxon>Bacteria</taxon>
        <taxon>Pseudomonadati</taxon>
        <taxon>Pseudomonadota</taxon>
        <taxon>Alphaproteobacteria</taxon>
        <taxon>Rhodobacterales</taxon>
        <taxon>Roseobacteraceae</taxon>
        <taxon>Palleronia</taxon>
    </lineage>
</organism>
<sequence length="1335" mass="143116">MATIVLSAVGAAAGASLGGGVLGLSSVVIGRALGATLGRVIDQSILGGGSDPVETGRVDRFRLTGAGAGNAIPRVFGRMRVGGQVIWCSDFVEDVNVSGGGGKGAPKAPEVREYSYSVSLALGLCEGVIGRVGRIWADGQEIEPGSLTMRVYDGGADQQPDPRMQAELGPDVVPAYRGLAYVVIEDLALDRFGNRIPQFSFEVIRPEQADADGPRRDLSSHVRAVAMMPGTGEYALATTPVRIGNDPGISRYANVNTPTGQTDFAASLDALTGELPRCAATSLVVSWFGNDLRCDRCEVRPKVDQAAADGQELAWRAGGIGRSKAEVLARRDGQAIYGGTPADASVIEAIRALRAAGQAVTFYPFILMDQDEGNGLPDPYGASEQPALPWRGRITLPSAPGQAGSPDGSAAADDAVAAFFGTAEASDFSIGGHQTTEAAANAPLDGGFVPINPYAQGDPADDPQADPIQYLGPDPDAWGYRRFILHYAHLCVRAGGVDAFCIGSEMRGVTQIRGAAGFPAVAELIRLAADVRAILGPDCKISYAADWSEYFGYQPQDGSGDVYFHLDPLWASDDIDFIGIDNYMPLSDWRGTEGEADAAAGSIYNVDYLMANVQGGEGYDWFYVSDDARAAQERTPITDGAFGEPWVYRYKDLANWWGLSHHERIGGVRQVAPTAWVARSKPIWFTELGCAAIDKGTNQPNKFLDPKSSESALPHFSNGQRDDFIQVQYLRAMHTFWEDPANNPVSPFYGGPMVDMSRAHVWAWDARPFPAFPGDAALWADAANYDRGHWITGRSSNRTIASVVTEICARAGLDRLDTTALQGVLRGYIVSDISDARSALQPPMLAYAFDAIERGGALVFRTRTGDTTATVTAEEVAVTPELPGDILALRAPEPERVGRLKLLFVGADGDFDAATAEAVFPDTRSHGTAQTELPLLLSRAEGRAITERWLAEARVGRDRLRLALPPSRLDLGAGDVIATAGGQYRIDRVEQSGLQLLQAVRVEPEIYAPSDIVDGPVTVSPYRAPPPPVLLMLDLPLLAEDSVPHAPWLAASAAPWGQGLAVYSSREETGYRLNTTVEQPATVGVTETDLARAPSGRPDRGPALRVRLVRGQLSSATQVAFLNGANAMAIGSGHDDLWEILQFRDATLVGPGTWDLSFRLRGQRGTDAVTPPVWPAGSAVVILDERMTQLDLSLSDRGLPKYYRAGPVERSLDHPSYRQAIRAFSGVGLRPLSPVHLRLHEREGDLEVTWIRRTRIDGDSWQGLDVPLGEEIEAYTVEILRDDMVVRRAETTSPGWTYGAAERAADAGPGSIQIRVAQLSRAWGAGPFATRDITG</sequence>
<dbReference type="EMBL" id="FOCM01000005">
    <property type="protein sequence ID" value="SEN63115.1"/>
    <property type="molecule type" value="Genomic_DNA"/>
</dbReference>
<gene>
    <name evidence="4" type="ORF">SAMN04488011_10595</name>
</gene>
<evidence type="ECO:0000259" key="1">
    <source>
        <dbReference type="Pfam" id="PF13547"/>
    </source>
</evidence>
<feature type="domain" description="Tip attachment protein J" evidence="2">
    <location>
        <begin position="832"/>
        <end position="990"/>
    </location>
</feature>
<feature type="domain" description="GTA TIM-barrel-like" evidence="1">
    <location>
        <begin position="478"/>
        <end position="773"/>
    </location>
</feature>
<dbReference type="SUPFAM" id="SSF51445">
    <property type="entry name" value="(Trans)glycosidases"/>
    <property type="match status" value="1"/>
</dbReference>
<feature type="domain" description="Rcc01698-like C-terminal" evidence="3">
    <location>
        <begin position="1081"/>
        <end position="1181"/>
    </location>
</feature>
<dbReference type="Pfam" id="PF23666">
    <property type="entry name" value="Rcc01698_C"/>
    <property type="match status" value="1"/>
</dbReference>
<keyword evidence="5" id="KW-1185">Reference proteome</keyword>
<dbReference type="Pfam" id="PF13550">
    <property type="entry name" value="Phage-tail_3"/>
    <property type="match status" value="1"/>
</dbReference>
<protein>
    <submittedName>
        <fullName evidence="4">Putative phage tail protein</fullName>
    </submittedName>
</protein>
<dbReference type="InterPro" id="IPR017853">
    <property type="entry name" value="GH"/>
</dbReference>
<proteinExistence type="predicted"/>